<feature type="region of interest" description="Disordered" evidence="1">
    <location>
        <begin position="33"/>
        <end position="54"/>
    </location>
</feature>
<feature type="compositionally biased region" description="Basic and acidic residues" evidence="1">
    <location>
        <begin position="35"/>
        <end position="54"/>
    </location>
</feature>
<dbReference type="RefSeq" id="WP_349775228.1">
    <property type="nucleotide sequence ID" value="NZ_CP073633.1"/>
</dbReference>
<gene>
    <name evidence="2" type="ORF">KEC54_10930</name>
</gene>
<evidence type="ECO:0000256" key="1">
    <source>
        <dbReference type="SAM" id="MobiDB-lite"/>
    </source>
</evidence>
<accession>A0AAX3WK88</accession>
<evidence type="ECO:0000313" key="2">
    <source>
        <dbReference type="EMBL" id="WHQ72012.1"/>
    </source>
</evidence>
<evidence type="ECO:0000313" key="3">
    <source>
        <dbReference type="Proteomes" id="UP001223720"/>
    </source>
</evidence>
<proteinExistence type="predicted"/>
<sequence length="54" mass="5930">MEQLRGLHRRATGVVLAGRPVIARHGRTVVLGADHTADRDEGQWDEAAKEGLQK</sequence>
<dbReference type="Proteomes" id="UP001223720">
    <property type="component" value="Chromosome"/>
</dbReference>
<protein>
    <submittedName>
        <fullName evidence="2">Uncharacterized protein</fullName>
    </submittedName>
</protein>
<reference evidence="2" key="1">
    <citation type="journal article" date="2022" name="Biotechnol. Bioprocess Eng.">
        <title>Pan-genome Analysis Reveals Comparative Genomic Features of Central Metabolic Pathways in Methylorubrum extorquens.</title>
        <authorList>
            <person name="Lee G.M."/>
            <person name="Scott-Nevros Z.K."/>
            <person name="Lee S.-M."/>
            <person name="Kim D."/>
        </authorList>
    </citation>
    <scope>NUCLEOTIDE SEQUENCE</scope>
    <source>
        <strain evidence="2">ATCC 55366</strain>
    </source>
</reference>
<dbReference type="AlphaFoldDB" id="A0AAX3WK88"/>
<dbReference type="EMBL" id="CP073633">
    <property type="protein sequence ID" value="WHQ72012.1"/>
    <property type="molecule type" value="Genomic_DNA"/>
</dbReference>
<name>A0AAX3WK88_METEX</name>
<organism evidence="2 3">
    <name type="scientific">Methylorubrum extorquens</name>
    <name type="common">Methylobacterium dichloromethanicum</name>
    <name type="synonym">Methylobacterium extorquens</name>
    <dbReference type="NCBI Taxonomy" id="408"/>
    <lineage>
        <taxon>Bacteria</taxon>
        <taxon>Pseudomonadati</taxon>
        <taxon>Pseudomonadota</taxon>
        <taxon>Alphaproteobacteria</taxon>
        <taxon>Hyphomicrobiales</taxon>
        <taxon>Methylobacteriaceae</taxon>
        <taxon>Methylorubrum</taxon>
    </lineage>
</organism>